<name>A0ABM7VA89_9BACT</name>
<feature type="domain" description="Glycosyl transferase family 1" evidence="1">
    <location>
        <begin position="218"/>
        <end position="374"/>
    </location>
</feature>
<dbReference type="PANTHER" id="PTHR12526:SF584">
    <property type="entry name" value="GLYCOSYLTRANSFERASE"/>
    <property type="match status" value="1"/>
</dbReference>
<dbReference type="Pfam" id="PF00534">
    <property type="entry name" value="Glycos_transf_1"/>
    <property type="match status" value="1"/>
</dbReference>
<sequence length="402" mass="45447">MKVLFTFGGLPHYLVALLNKINAMPEFEVVVVIPGQSNGTIGKGVKLIDSGYEFKLIKTSEYKTWYGKPQLTDLDQIIITEKPEIVVSLWPYIIGFAFLPKLRRAIQQVNTKLVIREIPFMVAPKHGAVKYYQEHPIYDENLHFQPNSGWRFKLKTHLLTIMRQAYYKQCSATINYTDVAYNVQPSFGIAHEDIHVTLNSPNTDEIKKAYLTLKADPQNTPKPFRIIHVGRLVKWKKVHHLLQAVDIIRKQIPEVELVVIGNGPELDNLKTQAAALNLEDHVKFLGAVYGYEQLGKEFMQAAVFVLAGMGGLAINEGMAFGKPIVCSVGDGTERHLLRHGENGYFFKENDINDLAEKITELLQNPEKVAEFGQKSLDIIDHEVNINTVADRFRTALQKIAAK</sequence>
<dbReference type="CDD" id="cd03801">
    <property type="entry name" value="GT4_PimA-like"/>
    <property type="match status" value="1"/>
</dbReference>
<dbReference type="Proteomes" id="UP001354989">
    <property type="component" value="Chromosome"/>
</dbReference>
<evidence type="ECO:0000259" key="1">
    <source>
        <dbReference type="Pfam" id="PF00534"/>
    </source>
</evidence>
<keyword evidence="3" id="KW-1185">Reference proteome</keyword>
<accession>A0ABM7VA89</accession>
<dbReference type="GO" id="GO:0016740">
    <property type="term" value="F:transferase activity"/>
    <property type="evidence" value="ECO:0007669"/>
    <property type="project" value="UniProtKB-KW"/>
</dbReference>
<dbReference type="RefSeq" id="WP_338397384.1">
    <property type="nucleotide sequence ID" value="NZ_AP025292.1"/>
</dbReference>
<protein>
    <submittedName>
        <fullName evidence="2">Glycosyl transferase</fullName>
    </submittedName>
</protein>
<evidence type="ECO:0000313" key="3">
    <source>
        <dbReference type="Proteomes" id="UP001354989"/>
    </source>
</evidence>
<evidence type="ECO:0000313" key="2">
    <source>
        <dbReference type="EMBL" id="BDC97846.1"/>
    </source>
</evidence>
<dbReference type="SUPFAM" id="SSF53756">
    <property type="entry name" value="UDP-Glycosyltransferase/glycogen phosphorylase"/>
    <property type="match status" value="1"/>
</dbReference>
<proteinExistence type="predicted"/>
<dbReference type="EMBL" id="AP025292">
    <property type="protein sequence ID" value="BDC97846.1"/>
    <property type="molecule type" value="Genomic_DNA"/>
</dbReference>
<dbReference type="InterPro" id="IPR001296">
    <property type="entry name" value="Glyco_trans_1"/>
</dbReference>
<gene>
    <name evidence="2" type="ORF">PEPS_01270</name>
</gene>
<dbReference type="Gene3D" id="3.40.50.2000">
    <property type="entry name" value="Glycogen Phosphorylase B"/>
    <property type="match status" value="2"/>
</dbReference>
<organism evidence="2 3">
    <name type="scientific">Persicobacter psychrovividus</name>
    <dbReference type="NCBI Taxonomy" id="387638"/>
    <lineage>
        <taxon>Bacteria</taxon>
        <taxon>Pseudomonadati</taxon>
        <taxon>Bacteroidota</taxon>
        <taxon>Cytophagia</taxon>
        <taxon>Cytophagales</taxon>
        <taxon>Persicobacteraceae</taxon>
        <taxon>Persicobacter</taxon>
    </lineage>
</organism>
<keyword evidence="2" id="KW-0808">Transferase</keyword>
<reference evidence="2 3" key="1">
    <citation type="submission" date="2021-12" db="EMBL/GenBank/DDBJ databases">
        <title>Genome sequencing of bacteria with rrn-lacking chromosome and rrn-plasmid.</title>
        <authorList>
            <person name="Anda M."/>
            <person name="Iwasaki W."/>
        </authorList>
    </citation>
    <scope>NUCLEOTIDE SEQUENCE [LARGE SCALE GENOMIC DNA]</scope>
    <source>
        <strain evidence="2 3">NBRC 101262</strain>
    </source>
</reference>
<dbReference type="PANTHER" id="PTHR12526">
    <property type="entry name" value="GLYCOSYLTRANSFERASE"/>
    <property type="match status" value="1"/>
</dbReference>